<feature type="transmembrane region" description="Helical" evidence="7">
    <location>
        <begin position="172"/>
        <end position="191"/>
    </location>
</feature>
<keyword evidence="3" id="KW-1003">Cell membrane</keyword>
<keyword evidence="2" id="KW-0813">Transport</keyword>
<evidence type="ECO:0000256" key="4">
    <source>
        <dbReference type="ARBA" id="ARBA00022692"/>
    </source>
</evidence>
<feature type="transmembrane region" description="Helical" evidence="7">
    <location>
        <begin position="341"/>
        <end position="361"/>
    </location>
</feature>
<evidence type="ECO:0000256" key="7">
    <source>
        <dbReference type="SAM" id="Phobius"/>
    </source>
</evidence>
<evidence type="ECO:0000256" key="3">
    <source>
        <dbReference type="ARBA" id="ARBA00022475"/>
    </source>
</evidence>
<dbReference type="Pfam" id="PF13520">
    <property type="entry name" value="AA_permease_2"/>
    <property type="match status" value="1"/>
</dbReference>
<name>A0A2U3JYG2_9BACT</name>
<dbReference type="InterPro" id="IPR002293">
    <property type="entry name" value="AA/rel_permease1"/>
</dbReference>
<sequence>MATASAPRRQLEHPQPLAAVPNRKRFVRLTLWPLVAATFFMVSGGTYGTEEIVHGAGYGRAILILLVTPLLWSLPTAFMIGELSSALPFEGGYYAWVRRAMGNFWGFQEAWLSLVASIFDMAIYPTLFVAYLTRMFPWFQEGNRGWWVALFVVVACALLNIAGVKVVSLTSLWLFLALSAPFVAIVILAPFKVSALVNAVTKPTTSTVDILGGLLICMWNYMGWDNASTIATEVERPQRTYPRAMLVAVCIVAVSYILPFAAMWMTGLKATAWETGSWADIAGLLGGPLLRIGVVLGGMMSAFGMFNALVMSYSRLPLAMAQDGMLPSVFGKLQKKSRAPWVAIIGLAIGWAMCLGLGFARLVTLDILLYGFSLVLEFMALAVLRFREPELARPFRVPGGLFGAIAIGIPPALLLGFSVVRSEHESVLGMSSFAFGMILIAAGFVAYFVNHALKPAGWSAPESKPQPAA</sequence>
<feature type="transmembrane region" description="Helical" evidence="7">
    <location>
        <begin position="288"/>
        <end position="310"/>
    </location>
</feature>
<feature type="transmembrane region" description="Helical" evidence="7">
    <location>
        <begin position="367"/>
        <end position="386"/>
    </location>
</feature>
<dbReference type="AlphaFoldDB" id="A0A2U3JYG2"/>
<feature type="transmembrane region" description="Helical" evidence="7">
    <location>
        <begin position="246"/>
        <end position="268"/>
    </location>
</feature>
<dbReference type="Gene3D" id="1.20.1740.10">
    <property type="entry name" value="Amino acid/polyamine transporter I"/>
    <property type="match status" value="1"/>
</dbReference>
<feature type="transmembrane region" description="Helical" evidence="7">
    <location>
        <begin position="426"/>
        <end position="449"/>
    </location>
</feature>
<evidence type="ECO:0000256" key="6">
    <source>
        <dbReference type="ARBA" id="ARBA00023136"/>
    </source>
</evidence>
<dbReference type="InterPro" id="IPR044566">
    <property type="entry name" value="RMV1-like"/>
</dbReference>
<feature type="transmembrane region" description="Helical" evidence="7">
    <location>
        <begin position="145"/>
        <end position="166"/>
    </location>
</feature>
<dbReference type="PANTHER" id="PTHR45826">
    <property type="entry name" value="POLYAMINE TRANSPORTER PUT1"/>
    <property type="match status" value="1"/>
</dbReference>
<proteinExistence type="predicted"/>
<accession>A0A2U3JYG2</accession>
<dbReference type="EMBL" id="OMOD01000007">
    <property type="protein sequence ID" value="SPF32330.1"/>
    <property type="molecule type" value="Genomic_DNA"/>
</dbReference>
<feature type="transmembrane region" description="Helical" evidence="7">
    <location>
        <begin position="31"/>
        <end position="49"/>
    </location>
</feature>
<evidence type="ECO:0000313" key="8">
    <source>
        <dbReference type="EMBL" id="SPF32330.1"/>
    </source>
</evidence>
<evidence type="ECO:0000256" key="1">
    <source>
        <dbReference type="ARBA" id="ARBA00004651"/>
    </source>
</evidence>
<dbReference type="GO" id="GO:0005886">
    <property type="term" value="C:plasma membrane"/>
    <property type="evidence" value="ECO:0007669"/>
    <property type="project" value="UniProtKB-SubCell"/>
</dbReference>
<dbReference type="PANTHER" id="PTHR45826:SF2">
    <property type="entry name" value="AMINO ACID TRANSPORTER"/>
    <property type="match status" value="1"/>
</dbReference>
<evidence type="ECO:0000256" key="2">
    <source>
        <dbReference type="ARBA" id="ARBA00022448"/>
    </source>
</evidence>
<keyword evidence="6 7" id="KW-0472">Membrane</keyword>
<comment type="subcellular location">
    <subcellularLocation>
        <location evidence="1">Cell membrane</location>
        <topology evidence="1">Multi-pass membrane protein</topology>
    </subcellularLocation>
</comment>
<dbReference type="PIRSF" id="PIRSF006060">
    <property type="entry name" value="AA_transporter"/>
    <property type="match status" value="1"/>
</dbReference>
<protein>
    <submittedName>
        <fullName evidence="8">Amino acid/polyamine/organocation transporter, APC superfamily</fullName>
    </submittedName>
</protein>
<gene>
    <name evidence="8" type="ORF">SBA1_1040098</name>
</gene>
<keyword evidence="5 7" id="KW-1133">Transmembrane helix</keyword>
<keyword evidence="4 7" id="KW-0812">Transmembrane</keyword>
<feature type="transmembrane region" description="Helical" evidence="7">
    <location>
        <begin position="61"/>
        <end position="80"/>
    </location>
</feature>
<organism evidence="8 9">
    <name type="scientific">Candidatus Sulfotelmatobacter kueseliae</name>
    <dbReference type="NCBI Taxonomy" id="2042962"/>
    <lineage>
        <taxon>Bacteria</taxon>
        <taxon>Pseudomonadati</taxon>
        <taxon>Acidobacteriota</taxon>
        <taxon>Terriglobia</taxon>
        <taxon>Terriglobales</taxon>
        <taxon>Candidatus Korobacteraceae</taxon>
        <taxon>Candidatus Sulfotelmatobacter</taxon>
    </lineage>
</organism>
<dbReference type="Proteomes" id="UP000238701">
    <property type="component" value="Unassembled WGS sequence"/>
</dbReference>
<feature type="transmembrane region" description="Helical" evidence="7">
    <location>
        <begin position="110"/>
        <end position="133"/>
    </location>
</feature>
<dbReference type="GO" id="GO:0022857">
    <property type="term" value="F:transmembrane transporter activity"/>
    <property type="evidence" value="ECO:0007669"/>
    <property type="project" value="InterPro"/>
</dbReference>
<feature type="transmembrane region" description="Helical" evidence="7">
    <location>
        <begin position="398"/>
        <end position="420"/>
    </location>
</feature>
<reference evidence="9" key="1">
    <citation type="submission" date="2018-02" db="EMBL/GenBank/DDBJ databases">
        <authorList>
            <person name="Hausmann B."/>
        </authorList>
    </citation>
    <scope>NUCLEOTIDE SEQUENCE [LARGE SCALE GENOMIC DNA]</scope>
    <source>
        <strain evidence="9">Peat soil MAG SbA1</strain>
    </source>
</reference>
<evidence type="ECO:0000256" key="5">
    <source>
        <dbReference type="ARBA" id="ARBA00022989"/>
    </source>
</evidence>
<evidence type="ECO:0000313" key="9">
    <source>
        <dbReference type="Proteomes" id="UP000238701"/>
    </source>
</evidence>